<dbReference type="SUPFAM" id="SSF102405">
    <property type="entry name" value="MCP/YpsA-like"/>
    <property type="match status" value="1"/>
</dbReference>
<proteinExistence type="inferred from homology"/>
<name>A0A437N138_9SPHN</name>
<feature type="domain" description="Smf/DprA SLOG" evidence="2">
    <location>
        <begin position="92"/>
        <end position="306"/>
    </location>
</feature>
<dbReference type="InterPro" id="IPR041614">
    <property type="entry name" value="DprA_WH"/>
</dbReference>
<evidence type="ECO:0000313" key="5">
    <source>
        <dbReference type="Proteomes" id="UP000282837"/>
    </source>
</evidence>
<dbReference type="PANTHER" id="PTHR43022">
    <property type="entry name" value="PROTEIN SMF"/>
    <property type="match status" value="1"/>
</dbReference>
<dbReference type="OrthoDB" id="9785707at2"/>
<dbReference type="Proteomes" id="UP000282837">
    <property type="component" value="Unassembled WGS sequence"/>
</dbReference>
<keyword evidence="5" id="KW-1185">Reference proteome</keyword>
<feature type="domain" description="DprA winged helix" evidence="3">
    <location>
        <begin position="352"/>
        <end position="411"/>
    </location>
</feature>
<dbReference type="InterPro" id="IPR036388">
    <property type="entry name" value="WH-like_DNA-bd_sf"/>
</dbReference>
<dbReference type="RefSeq" id="WP_127710959.1">
    <property type="nucleotide sequence ID" value="NZ_SACO01000013.1"/>
</dbReference>
<evidence type="ECO:0000256" key="1">
    <source>
        <dbReference type="ARBA" id="ARBA00006525"/>
    </source>
</evidence>
<sequence>MAGEAAPSSTLSREEGLARIRLIRSPHVGPVTFAQLLRRYGTAQAALEALPELAARGASGHKGSPKARAYVPVPMAEIEGEIKAVRAAGARYIFHDSQDYPPLLRQVDAAPPVLIAKGRMDLAKAIPVAMVGARNASAPAQRLARDLACGLAEAGFPVVSGLARGIDLAAHEGALAGRMGSYSAASTMAVIAGGIDVAYPPEHAALQDRIAEEGLLLTEVPPGVEPIQRHFPARNRIIAGIAAGTVVVEAALKSGSLITARLAGDYGREVMAVPGSPLDPRSHGCNEMIREGAILVQRVEDIIELLSSFDGVPLSRFHEDGEDVFGIGAEGDWGLEEEHHLPQAAPLFRWPEEEAATEPEDDLGERLLDMLGITPVGMDDLVRLSHASAAQVQTALIELELSGQILRHAGGRVSRQV</sequence>
<dbReference type="AlphaFoldDB" id="A0A437N138"/>
<dbReference type="InterPro" id="IPR003488">
    <property type="entry name" value="DprA"/>
</dbReference>
<organism evidence="4 5">
    <name type="scientific">Novosphingobium umbonatum</name>
    <dbReference type="NCBI Taxonomy" id="1908524"/>
    <lineage>
        <taxon>Bacteria</taxon>
        <taxon>Pseudomonadati</taxon>
        <taxon>Pseudomonadota</taxon>
        <taxon>Alphaproteobacteria</taxon>
        <taxon>Sphingomonadales</taxon>
        <taxon>Sphingomonadaceae</taxon>
        <taxon>Novosphingobium</taxon>
    </lineage>
</organism>
<reference evidence="4 5" key="1">
    <citation type="submission" date="2019-01" db="EMBL/GenBank/DDBJ databases">
        <authorList>
            <person name="Chen W.-M."/>
        </authorList>
    </citation>
    <scope>NUCLEOTIDE SEQUENCE [LARGE SCALE GENOMIC DNA]</scope>
    <source>
        <strain evidence="4 5">FSY-9</strain>
    </source>
</reference>
<dbReference type="InterPro" id="IPR057666">
    <property type="entry name" value="DrpA_SLOG"/>
</dbReference>
<evidence type="ECO:0000259" key="3">
    <source>
        <dbReference type="Pfam" id="PF17782"/>
    </source>
</evidence>
<dbReference type="GO" id="GO:0009294">
    <property type="term" value="P:DNA-mediated transformation"/>
    <property type="evidence" value="ECO:0007669"/>
    <property type="project" value="InterPro"/>
</dbReference>
<dbReference type="Gene3D" id="3.40.50.450">
    <property type="match status" value="1"/>
</dbReference>
<protein>
    <submittedName>
        <fullName evidence="4">DNA-protecting protein DprA</fullName>
    </submittedName>
</protein>
<dbReference type="NCBIfam" id="TIGR00732">
    <property type="entry name" value="dprA"/>
    <property type="match status" value="1"/>
</dbReference>
<dbReference type="Pfam" id="PF17782">
    <property type="entry name" value="WHD_DprA"/>
    <property type="match status" value="1"/>
</dbReference>
<gene>
    <name evidence="4" type="primary">dprA</name>
    <name evidence="4" type="ORF">EOE18_14925</name>
</gene>
<evidence type="ECO:0000313" key="4">
    <source>
        <dbReference type="EMBL" id="RVU03613.1"/>
    </source>
</evidence>
<dbReference type="Pfam" id="PF21102">
    <property type="entry name" value="DprA_N"/>
    <property type="match status" value="1"/>
</dbReference>
<dbReference type="Pfam" id="PF02481">
    <property type="entry name" value="DNA_processg_A"/>
    <property type="match status" value="1"/>
</dbReference>
<comment type="similarity">
    <text evidence="1">Belongs to the DprA/Smf family.</text>
</comment>
<accession>A0A437N138</accession>
<dbReference type="PANTHER" id="PTHR43022:SF1">
    <property type="entry name" value="PROTEIN SMF"/>
    <property type="match status" value="1"/>
</dbReference>
<evidence type="ECO:0000259" key="2">
    <source>
        <dbReference type="Pfam" id="PF02481"/>
    </source>
</evidence>
<comment type="caution">
    <text evidence="4">The sequence shown here is derived from an EMBL/GenBank/DDBJ whole genome shotgun (WGS) entry which is preliminary data.</text>
</comment>
<dbReference type="EMBL" id="SACO01000013">
    <property type="protein sequence ID" value="RVU03613.1"/>
    <property type="molecule type" value="Genomic_DNA"/>
</dbReference>
<dbReference type="Gene3D" id="1.10.10.10">
    <property type="entry name" value="Winged helix-like DNA-binding domain superfamily/Winged helix DNA-binding domain"/>
    <property type="match status" value="1"/>
</dbReference>